<gene>
    <name evidence="2" type="ORF">WMO29_04605</name>
</gene>
<feature type="compositionally biased region" description="Basic and acidic residues" evidence="1">
    <location>
        <begin position="46"/>
        <end position="68"/>
    </location>
</feature>
<protein>
    <submittedName>
        <fullName evidence="2">Uncharacterized protein</fullName>
    </submittedName>
</protein>
<reference evidence="2 3" key="1">
    <citation type="submission" date="2024-03" db="EMBL/GenBank/DDBJ databases">
        <title>Human intestinal bacterial collection.</title>
        <authorList>
            <person name="Pauvert C."/>
            <person name="Hitch T.C.A."/>
            <person name="Clavel T."/>
        </authorList>
    </citation>
    <scope>NUCLEOTIDE SEQUENCE [LARGE SCALE GENOMIC DNA]</scope>
    <source>
        <strain evidence="2 3">CLA-AA-H132</strain>
    </source>
</reference>
<evidence type="ECO:0000313" key="3">
    <source>
        <dbReference type="Proteomes" id="UP001438008"/>
    </source>
</evidence>
<dbReference type="Proteomes" id="UP001438008">
    <property type="component" value="Unassembled WGS sequence"/>
</dbReference>
<feature type="region of interest" description="Disordered" evidence="1">
    <location>
        <begin position="43"/>
        <end position="68"/>
    </location>
</feature>
<organism evidence="2 3">
    <name type="scientific">Laedolimicola intestinihominis</name>
    <dbReference type="NCBI Taxonomy" id="3133166"/>
    <lineage>
        <taxon>Bacteria</taxon>
        <taxon>Bacillati</taxon>
        <taxon>Bacillota</taxon>
        <taxon>Clostridia</taxon>
        <taxon>Lachnospirales</taxon>
        <taxon>Lachnospiraceae</taxon>
        <taxon>Laedolimicola</taxon>
    </lineage>
</organism>
<proteinExistence type="predicted"/>
<name>A0ABV1FG48_9FIRM</name>
<evidence type="ECO:0000256" key="1">
    <source>
        <dbReference type="SAM" id="MobiDB-lite"/>
    </source>
</evidence>
<evidence type="ECO:0000313" key="2">
    <source>
        <dbReference type="EMBL" id="MEQ2471770.1"/>
    </source>
</evidence>
<sequence>MKSNSLMEFTEMAGSFEAKEEGYELELMGNVFRFRELTGMMPKQYRQKENKERQETKDYEHYRISGGK</sequence>
<keyword evidence="3" id="KW-1185">Reference proteome</keyword>
<dbReference type="EMBL" id="JBBMFE010000003">
    <property type="protein sequence ID" value="MEQ2471770.1"/>
    <property type="molecule type" value="Genomic_DNA"/>
</dbReference>
<comment type="caution">
    <text evidence="2">The sequence shown here is derived from an EMBL/GenBank/DDBJ whole genome shotgun (WGS) entry which is preliminary data.</text>
</comment>
<dbReference type="RefSeq" id="WP_349163959.1">
    <property type="nucleotide sequence ID" value="NZ_JBBMFE010000003.1"/>
</dbReference>
<accession>A0ABV1FG48</accession>